<protein>
    <submittedName>
        <fullName evidence="1">Uncharacterized protein</fullName>
    </submittedName>
</protein>
<dbReference type="AlphaFoldDB" id="A0A059C0B8"/>
<sequence>MIKVIHEKAQYEYKALTPSTGVDLSCKILDPGQSKNNLSRGHNLFLYTRPLIILRLELPKTAYRKLKPDDPY</sequence>
<name>A0A059C0B8_EUCGR</name>
<dbReference type="Gramene" id="KCW71656">
    <property type="protein sequence ID" value="KCW71656"/>
    <property type="gene ID" value="EUGRSUZ_E00178"/>
</dbReference>
<dbReference type="InParanoid" id="A0A059C0B8"/>
<dbReference type="EMBL" id="KK198757">
    <property type="protein sequence ID" value="KCW71656.1"/>
    <property type="molecule type" value="Genomic_DNA"/>
</dbReference>
<organism evidence="1">
    <name type="scientific">Eucalyptus grandis</name>
    <name type="common">Flooded gum</name>
    <dbReference type="NCBI Taxonomy" id="71139"/>
    <lineage>
        <taxon>Eukaryota</taxon>
        <taxon>Viridiplantae</taxon>
        <taxon>Streptophyta</taxon>
        <taxon>Embryophyta</taxon>
        <taxon>Tracheophyta</taxon>
        <taxon>Spermatophyta</taxon>
        <taxon>Magnoliopsida</taxon>
        <taxon>eudicotyledons</taxon>
        <taxon>Gunneridae</taxon>
        <taxon>Pentapetalae</taxon>
        <taxon>rosids</taxon>
        <taxon>malvids</taxon>
        <taxon>Myrtales</taxon>
        <taxon>Myrtaceae</taxon>
        <taxon>Myrtoideae</taxon>
        <taxon>Eucalypteae</taxon>
        <taxon>Eucalyptus</taxon>
    </lineage>
</organism>
<reference evidence="1" key="1">
    <citation type="submission" date="2013-07" db="EMBL/GenBank/DDBJ databases">
        <title>The genome of Eucalyptus grandis.</title>
        <authorList>
            <person name="Schmutz J."/>
            <person name="Hayes R."/>
            <person name="Myburg A."/>
            <person name="Tuskan G."/>
            <person name="Grattapaglia D."/>
            <person name="Rokhsar D.S."/>
        </authorList>
    </citation>
    <scope>NUCLEOTIDE SEQUENCE</scope>
    <source>
        <tissue evidence="1">Leaf extractions</tissue>
    </source>
</reference>
<gene>
    <name evidence="1" type="ORF">EUGRSUZ_E00178</name>
</gene>
<proteinExistence type="predicted"/>
<evidence type="ECO:0000313" key="1">
    <source>
        <dbReference type="EMBL" id="KCW71656.1"/>
    </source>
</evidence>
<accession>A0A059C0B8</accession>